<proteinExistence type="predicted"/>
<dbReference type="EMBL" id="GBHO01000732">
    <property type="protein sequence ID" value="JAG42872.1"/>
    <property type="molecule type" value="Transcribed_RNA"/>
</dbReference>
<name>A0A0A9ZC81_LYGHE</name>
<reference evidence="3" key="1">
    <citation type="journal article" date="2014" name="PLoS ONE">
        <title>Transcriptome-Based Identification of ABC Transporters in the Western Tarnished Plant Bug Lygus hesperus.</title>
        <authorList>
            <person name="Hull J.J."/>
            <person name="Chaney K."/>
            <person name="Geib S.M."/>
            <person name="Fabrick J.A."/>
            <person name="Brent C.S."/>
            <person name="Walsh D."/>
            <person name="Lavine L.C."/>
        </authorList>
    </citation>
    <scope>NUCLEOTIDE SEQUENCE</scope>
</reference>
<evidence type="ECO:0000256" key="2">
    <source>
        <dbReference type="SAM" id="MobiDB-lite"/>
    </source>
</evidence>
<gene>
    <name evidence="3" type="ORF">CM83_1826</name>
</gene>
<evidence type="ECO:0000313" key="3">
    <source>
        <dbReference type="EMBL" id="JAG42872.1"/>
    </source>
</evidence>
<evidence type="ECO:0000256" key="1">
    <source>
        <dbReference type="SAM" id="Coils"/>
    </source>
</evidence>
<organism evidence="3">
    <name type="scientific">Lygus hesperus</name>
    <name type="common">Western plant bug</name>
    <dbReference type="NCBI Taxonomy" id="30085"/>
    <lineage>
        <taxon>Eukaryota</taxon>
        <taxon>Metazoa</taxon>
        <taxon>Ecdysozoa</taxon>
        <taxon>Arthropoda</taxon>
        <taxon>Hexapoda</taxon>
        <taxon>Insecta</taxon>
        <taxon>Pterygota</taxon>
        <taxon>Neoptera</taxon>
        <taxon>Paraneoptera</taxon>
        <taxon>Hemiptera</taxon>
        <taxon>Heteroptera</taxon>
        <taxon>Panheteroptera</taxon>
        <taxon>Cimicomorpha</taxon>
        <taxon>Miridae</taxon>
        <taxon>Mirini</taxon>
        <taxon>Lygus</taxon>
    </lineage>
</organism>
<feature type="coiled-coil region" evidence="1">
    <location>
        <begin position="71"/>
        <end position="112"/>
    </location>
</feature>
<accession>A0A0A9ZC81</accession>
<keyword evidence="1" id="KW-0175">Coiled coil</keyword>
<protein>
    <submittedName>
        <fullName evidence="3">Uncharacterized protein</fullName>
    </submittedName>
</protein>
<dbReference type="AlphaFoldDB" id="A0A0A9ZC81"/>
<sequence>MSLDRFFTPQGDKVKERKRKNSSPEANSVTPKRKGASVKMLSKEDMDELMRRFGILMDTKLDEKIDSLKSELATKAQIDSLELKVDCLQKENEALRTKMNSFRSELDKSNLKMEKLDSMARRKNLVFMGLKQTSTSGDLRSLVCTFITDVLHVSPVPAFEEIIPLGKGSNSPLLVKFERINEVFNILKHTSRLRGTSFGVNRDYTDGVRLSRRYLFQLRKEILRIRPDCNSFVRHDTLVINNSSFRWSHDTGVLYKNGNGVQQLNNIVGSDLGPFVNGLLTGGEIAITNAEGSQLT</sequence>
<reference evidence="3" key="2">
    <citation type="submission" date="2014-07" db="EMBL/GenBank/DDBJ databases">
        <authorList>
            <person name="Hull J."/>
        </authorList>
    </citation>
    <scope>NUCLEOTIDE SEQUENCE</scope>
</reference>
<feature type="region of interest" description="Disordered" evidence="2">
    <location>
        <begin position="1"/>
        <end position="39"/>
    </location>
</feature>